<name>A0A7I9VE50_9ACTN</name>
<dbReference type="PROSITE" id="PS50109">
    <property type="entry name" value="HIS_KIN"/>
    <property type="match status" value="1"/>
</dbReference>
<evidence type="ECO:0000259" key="12">
    <source>
        <dbReference type="PROSITE" id="PS50109"/>
    </source>
</evidence>
<dbReference type="EC" id="2.7.13.3" evidence="3"/>
<dbReference type="CDD" id="cd06225">
    <property type="entry name" value="HAMP"/>
    <property type="match status" value="1"/>
</dbReference>
<evidence type="ECO:0000256" key="11">
    <source>
        <dbReference type="SAM" id="Phobius"/>
    </source>
</evidence>
<reference evidence="15" key="1">
    <citation type="submission" date="2019-06" db="EMBL/GenBank/DDBJ databases">
        <title>Gordonia isolated from sludge of a wastewater treatment plant.</title>
        <authorList>
            <person name="Tamura T."/>
            <person name="Aoyama K."/>
            <person name="Kang Y."/>
            <person name="Saito S."/>
            <person name="Akiyama N."/>
            <person name="Yazawa K."/>
            <person name="Gonoi T."/>
            <person name="Mikami Y."/>
        </authorList>
    </citation>
    <scope>NUCLEOTIDE SEQUENCE [LARGE SCALE GENOMIC DNA]</scope>
    <source>
        <strain evidence="15">NBRC 107696</strain>
    </source>
</reference>
<dbReference type="GO" id="GO:0000155">
    <property type="term" value="F:phosphorelay sensor kinase activity"/>
    <property type="evidence" value="ECO:0007669"/>
    <property type="project" value="InterPro"/>
</dbReference>
<dbReference type="InterPro" id="IPR003594">
    <property type="entry name" value="HATPase_dom"/>
</dbReference>
<keyword evidence="8 11" id="KW-1133">Transmembrane helix</keyword>
<dbReference type="SMART" id="SM00388">
    <property type="entry name" value="HisKA"/>
    <property type="match status" value="1"/>
</dbReference>
<dbReference type="PROSITE" id="PS50885">
    <property type="entry name" value="HAMP"/>
    <property type="match status" value="1"/>
</dbReference>
<evidence type="ECO:0000256" key="2">
    <source>
        <dbReference type="ARBA" id="ARBA00004236"/>
    </source>
</evidence>
<dbReference type="Proteomes" id="UP000444960">
    <property type="component" value="Unassembled WGS sequence"/>
</dbReference>
<organism evidence="14 15">
    <name type="scientific">Gordonia spumicola</name>
    <dbReference type="NCBI Taxonomy" id="589161"/>
    <lineage>
        <taxon>Bacteria</taxon>
        <taxon>Bacillati</taxon>
        <taxon>Actinomycetota</taxon>
        <taxon>Actinomycetes</taxon>
        <taxon>Mycobacteriales</taxon>
        <taxon>Gordoniaceae</taxon>
        <taxon>Gordonia</taxon>
    </lineage>
</organism>
<dbReference type="OrthoDB" id="9757990at2"/>
<feature type="domain" description="Histidine kinase" evidence="12">
    <location>
        <begin position="149"/>
        <end position="369"/>
    </location>
</feature>
<keyword evidence="5" id="KW-0808">Transferase</keyword>
<dbReference type="InterPro" id="IPR003661">
    <property type="entry name" value="HisK_dim/P_dom"/>
</dbReference>
<dbReference type="SMART" id="SM00387">
    <property type="entry name" value="HATPase_c"/>
    <property type="match status" value="1"/>
</dbReference>
<dbReference type="Pfam" id="PF00512">
    <property type="entry name" value="HisKA"/>
    <property type="match status" value="1"/>
</dbReference>
<accession>A0A7I9VE50</accession>
<comment type="subcellular location">
    <subcellularLocation>
        <location evidence="2">Cell membrane</location>
    </subcellularLocation>
</comment>
<dbReference type="CDD" id="cd00082">
    <property type="entry name" value="HisKA"/>
    <property type="match status" value="1"/>
</dbReference>
<dbReference type="SUPFAM" id="SSF47384">
    <property type="entry name" value="Homodimeric domain of signal transducing histidine kinase"/>
    <property type="match status" value="1"/>
</dbReference>
<evidence type="ECO:0000256" key="10">
    <source>
        <dbReference type="ARBA" id="ARBA00023136"/>
    </source>
</evidence>
<comment type="caution">
    <text evidence="14">The sequence shown here is derived from an EMBL/GenBank/DDBJ whole genome shotgun (WGS) entry which is preliminary data.</text>
</comment>
<evidence type="ECO:0000256" key="8">
    <source>
        <dbReference type="ARBA" id="ARBA00022989"/>
    </source>
</evidence>
<dbReference type="InterPro" id="IPR036890">
    <property type="entry name" value="HATPase_C_sf"/>
</dbReference>
<feature type="transmembrane region" description="Helical" evidence="11">
    <location>
        <begin position="67"/>
        <end position="87"/>
    </location>
</feature>
<dbReference type="PROSITE" id="PS51257">
    <property type="entry name" value="PROKAR_LIPOPROTEIN"/>
    <property type="match status" value="1"/>
</dbReference>
<evidence type="ECO:0000313" key="15">
    <source>
        <dbReference type="Proteomes" id="UP000444960"/>
    </source>
</evidence>
<dbReference type="PRINTS" id="PR00344">
    <property type="entry name" value="BCTRLSENSOR"/>
</dbReference>
<dbReference type="Gene3D" id="1.10.287.130">
    <property type="match status" value="1"/>
</dbReference>
<evidence type="ECO:0000256" key="3">
    <source>
        <dbReference type="ARBA" id="ARBA00012438"/>
    </source>
</evidence>
<dbReference type="SUPFAM" id="SSF55874">
    <property type="entry name" value="ATPase domain of HSP90 chaperone/DNA topoisomerase II/histidine kinase"/>
    <property type="match status" value="1"/>
</dbReference>
<dbReference type="InterPro" id="IPR003660">
    <property type="entry name" value="HAMP_dom"/>
</dbReference>
<evidence type="ECO:0000256" key="4">
    <source>
        <dbReference type="ARBA" id="ARBA00022553"/>
    </source>
</evidence>
<dbReference type="RefSeq" id="WP_161897064.1">
    <property type="nucleotide sequence ID" value="NZ_BJOV01000005.1"/>
</dbReference>
<sequence length="379" mass="39514">MRRIGFGTRLFLASSLVLIGCLATAAVMSVLIAPSLFHDHLMQAGISEDSDLAAHIEMAFRGTLFPAWGIAAVVAVLIALAVSWWLARRVDRSVAALAESAGDIARGRYDTTVVDAGLGREFADLADAVNRLAHRLGETETTRRRMLADLGHEMRTPIATIESHLEALEDGVRVADADLIRVLRTGTRRLARLAEDVNAVSRVQEGLDAVRPEPTTSDELVRAAVTAAGKAYSDAGIALVVDAGPAVAVHADPARIGQVLGNLLDNARRHTPSGGTVTIAARGDGDRAVFTVADTGEGIAADHLPHVFDRFYRADTARGRREGSGPDGGSGIGLTIARSLVDAHGGDISATSDGPASGAVFTVSLPASGMSEGSANLDP</sequence>
<dbReference type="EMBL" id="BJOV01000005">
    <property type="protein sequence ID" value="GEE03565.1"/>
    <property type="molecule type" value="Genomic_DNA"/>
</dbReference>
<protein>
    <recommendedName>
        <fullName evidence="3">histidine kinase</fullName>
        <ecNumber evidence="3">2.7.13.3</ecNumber>
    </recommendedName>
</protein>
<evidence type="ECO:0000256" key="9">
    <source>
        <dbReference type="ARBA" id="ARBA00023012"/>
    </source>
</evidence>
<evidence type="ECO:0000313" key="14">
    <source>
        <dbReference type="EMBL" id="GEE03565.1"/>
    </source>
</evidence>
<keyword evidence="4" id="KW-0597">Phosphoprotein</keyword>
<dbReference type="Gene3D" id="3.30.565.10">
    <property type="entry name" value="Histidine kinase-like ATPase, C-terminal domain"/>
    <property type="match status" value="1"/>
</dbReference>
<dbReference type="GO" id="GO:0005886">
    <property type="term" value="C:plasma membrane"/>
    <property type="evidence" value="ECO:0007669"/>
    <property type="project" value="UniProtKB-SubCell"/>
</dbReference>
<keyword evidence="15" id="KW-1185">Reference proteome</keyword>
<evidence type="ECO:0000256" key="1">
    <source>
        <dbReference type="ARBA" id="ARBA00000085"/>
    </source>
</evidence>
<evidence type="ECO:0000256" key="7">
    <source>
        <dbReference type="ARBA" id="ARBA00022777"/>
    </source>
</evidence>
<dbReference type="PANTHER" id="PTHR45436">
    <property type="entry name" value="SENSOR HISTIDINE KINASE YKOH"/>
    <property type="match status" value="1"/>
</dbReference>
<gene>
    <name evidence="14" type="ORF">nbrc107696_40110</name>
</gene>
<dbReference type="AlphaFoldDB" id="A0A7I9VE50"/>
<dbReference type="InterPro" id="IPR005467">
    <property type="entry name" value="His_kinase_dom"/>
</dbReference>
<proteinExistence type="predicted"/>
<evidence type="ECO:0000256" key="6">
    <source>
        <dbReference type="ARBA" id="ARBA00022692"/>
    </source>
</evidence>
<dbReference type="InterPro" id="IPR050428">
    <property type="entry name" value="TCS_sensor_his_kinase"/>
</dbReference>
<comment type="catalytic activity">
    <reaction evidence="1">
        <text>ATP + protein L-histidine = ADP + protein N-phospho-L-histidine.</text>
        <dbReference type="EC" id="2.7.13.3"/>
    </reaction>
</comment>
<keyword evidence="6 11" id="KW-0812">Transmembrane</keyword>
<dbReference type="InterPro" id="IPR004358">
    <property type="entry name" value="Sig_transdc_His_kin-like_C"/>
</dbReference>
<keyword evidence="7 14" id="KW-0418">Kinase</keyword>
<dbReference type="PANTHER" id="PTHR45436:SF5">
    <property type="entry name" value="SENSOR HISTIDINE KINASE TRCS"/>
    <property type="match status" value="1"/>
</dbReference>
<dbReference type="InterPro" id="IPR036097">
    <property type="entry name" value="HisK_dim/P_sf"/>
</dbReference>
<keyword evidence="9" id="KW-0902">Two-component regulatory system</keyword>
<dbReference type="SMART" id="SM00304">
    <property type="entry name" value="HAMP"/>
    <property type="match status" value="1"/>
</dbReference>
<dbReference type="Gene3D" id="6.10.340.10">
    <property type="match status" value="1"/>
</dbReference>
<evidence type="ECO:0000259" key="13">
    <source>
        <dbReference type="PROSITE" id="PS50885"/>
    </source>
</evidence>
<dbReference type="Pfam" id="PF02518">
    <property type="entry name" value="HATPase_c"/>
    <property type="match status" value="1"/>
</dbReference>
<feature type="domain" description="HAMP" evidence="13">
    <location>
        <begin position="88"/>
        <end position="141"/>
    </location>
</feature>
<keyword evidence="10 11" id="KW-0472">Membrane</keyword>
<dbReference type="FunFam" id="3.30.565.10:FF:000006">
    <property type="entry name" value="Sensor histidine kinase WalK"/>
    <property type="match status" value="1"/>
</dbReference>
<evidence type="ECO:0000256" key="5">
    <source>
        <dbReference type="ARBA" id="ARBA00022679"/>
    </source>
</evidence>
<dbReference type="Pfam" id="PF00672">
    <property type="entry name" value="HAMP"/>
    <property type="match status" value="1"/>
</dbReference>